<protein>
    <submittedName>
        <fullName evidence="1">Uncharacterized protein</fullName>
    </submittedName>
</protein>
<evidence type="ECO:0000313" key="2">
    <source>
        <dbReference type="Proteomes" id="UP001190700"/>
    </source>
</evidence>
<dbReference type="Proteomes" id="UP001190700">
    <property type="component" value="Unassembled WGS sequence"/>
</dbReference>
<organism evidence="1 2">
    <name type="scientific">Cymbomonas tetramitiformis</name>
    <dbReference type="NCBI Taxonomy" id="36881"/>
    <lineage>
        <taxon>Eukaryota</taxon>
        <taxon>Viridiplantae</taxon>
        <taxon>Chlorophyta</taxon>
        <taxon>Pyramimonadophyceae</taxon>
        <taxon>Pyramimonadales</taxon>
        <taxon>Pyramimonadaceae</taxon>
        <taxon>Cymbomonas</taxon>
    </lineage>
</organism>
<gene>
    <name evidence="1" type="ORF">CYMTET_12051</name>
</gene>
<dbReference type="AlphaFoldDB" id="A0AAE0LCG1"/>
<accession>A0AAE0LCG1</accession>
<sequence length="299" mass="33375">MSSSPQIQIMEEPRLAYEKHATRGVPPLSKDDAAALERLKRKREANKKPDFIVLPVSQSSPVDSAATSEEQEPLVLQAKEKTSWLLIPQYTSVFMCLDAPGVAILDKDMHVTDAYFYDSVVSFEVRGPDSFSLSTLKAGANSSQSSTGRDNKIKTRIFVDVEPLDTAGSESAPANDARNDEPLDTTDLEVVSQDINLSQLEVREVPNDEGGSGFMHFATQRQLRNTLYGPAGRPESIRNRLSQTWIGRQVHRAWTRNIWRSWTGAAFYPDTDVATTEESMRNFFADVHLNRGKGFRLPV</sequence>
<name>A0AAE0LCG1_9CHLO</name>
<dbReference type="EMBL" id="LGRX02004539">
    <property type="protein sequence ID" value="KAK3280098.1"/>
    <property type="molecule type" value="Genomic_DNA"/>
</dbReference>
<keyword evidence="2" id="KW-1185">Reference proteome</keyword>
<reference evidence="1 2" key="1">
    <citation type="journal article" date="2015" name="Genome Biol. Evol.">
        <title>Comparative Genomics of a Bacterivorous Green Alga Reveals Evolutionary Causalities and Consequences of Phago-Mixotrophic Mode of Nutrition.</title>
        <authorList>
            <person name="Burns J.A."/>
            <person name="Paasch A."/>
            <person name="Narechania A."/>
            <person name="Kim E."/>
        </authorList>
    </citation>
    <scope>NUCLEOTIDE SEQUENCE [LARGE SCALE GENOMIC DNA]</scope>
    <source>
        <strain evidence="1 2">PLY_AMNH</strain>
    </source>
</reference>
<proteinExistence type="predicted"/>
<evidence type="ECO:0000313" key="1">
    <source>
        <dbReference type="EMBL" id="KAK3280098.1"/>
    </source>
</evidence>
<comment type="caution">
    <text evidence="1">The sequence shown here is derived from an EMBL/GenBank/DDBJ whole genome shotgun (WGS) entry which is preliminary data.</text>
</comment>